<dbReference type="Proteomes" id="UP001292094">
    <property type="component" value="Unassembled WGS sequence"/>
</dbReference>
<proteinExistence type="predicted"/>
<feature type="compositionally biased region" description="Basic and acidic residues" evidence="1">
    <location>
        <begin position="9"/>
        <end position="19"/>
    </location>
</feature>
<comment type="caution">
    <text evidence="2">The sequence shown here is derived from an EMBL/GenBank/DDBJ whole genome shotgun (WGS) entry which is preliminary data.</text>
</comment>
<keyword evidence="3" id="KW-1185">Reference proteome</keyword>
<name>A0AAE1NX56_9EUCA</name>
<evidence type="ECO:0000256" key="1">
    <source>
        <dbReference type="SAM" id="MobiDB-lite"/>
    </source>
</evidence>
<gene>
    <name evidence="2" type="ORF">Pmani_030219</name>
</gene>
<dbReference type="AlphaFoldDB" id="A0AAE1NX56"/>
<accession>A0AAE1NX56</accession>
<organism evidence="2 3">
    <name type="scientific">Petrolisthes manimaculis</name>
    <dbReference type="NCBI Taxonomy" id="1843537"/>
    <lineage>
        <taxon>Eukaryota</taxon>
        <taxon>Metazoa</taxon>
        <taxon>Ecdysozoa</taxon>
        <taxon>Arthropoda</taxon>
        <taxon>Crustacea</taxon>
        <taxon>Multicrustacea</taxon>
        <taxon>Malacostraca</taxon>
        <taxon>Eumalacostraca</taxon>
        <taxon>Eucarida</taxon>
        <taxon>Decapoda</taxon>
        <taxon>Pleocyemata</taxon>
        <taxon>Anomura</taxon>
        <taxon>Galatheoidea</taxon>
        <taxon>Porcellanidae</taxon>
        <taxon>Petrolisthes</taxon>
    </lineage>
</organism>
<evidence type="ECO:0000313" key="3">
    <source>
        <dbReference type="Proteomes" id="UP001292094"/>
    </source>
</evidence>
<feature type="non-terminal residue" evidence="2">
    <location>
        <position position="1"/>
    </location>
</feature>
<sequence length="45" mass="5307">MEPELELEPAMRHDRETLHLHHLRRTRDDVPRLNDAPILQGQQAA</sequence>
<evidence type="ECO:0000313" key="2">
    <source>
        <dbReference type="EMBL" id="KAK4297353.1"/>
    </source>
</evidence>
<protein>
    <submittedName>
        <fullName evidence="2">Uncharacterized protein</fullName>
    </submittedName>
</protein>
<dbReference type="EMBL" id="JAWZYT010003654">
    <property type="protein sequence ID" value="KAK4297353.1"/>
    <property type="molecule type" value="Genomic_DNA"/>
</dbReference>
<reference evidence="2" key="1">
    <citation type="submission" date="2023-11" db="EMBL/GenBank/DDBJ databases">
        <title>Genome assemblies of two species of porcelain crab, Petrolisthes cinctipes and Petrolisthes manimaculis (Anomura: Porcellanidae).</title>
        <authorList>
            <person name="Angst P."/>
        </authorList>
    </citation>
    <scope>NUCLEOTIDE SEQUENCE</scope>
    <source>
        <strain evidence="2">PB745_02</strain>
        <tissue evidence="2">Gill</tissue>
    </source>
</reference>
<feature type="region of interest" description="Disordered" evidence="1">
    <location>
        <begin position="1"/>
        <end position="45"/>
    </location>
</feature>